<keyword evidence="2" id="KW-0732">Signal</keyword>
<evidence type="ECO:0000256" key="1">
    <source>
        <dbReference type="SAM" id="MobiDB-lite"/>
    </source>
</evidence>
<feature type="compositionally biased region" description="Low complexity" evidence="1">
    <location>
        <begin position="64"/>
        <end position="86"/>
    </location>
</feature>
<dbReference type="EMBL" id="JAEKNN010000008">
    <property type="protein sequence ID" value="MBJ7608168.1"/>
    <property type="molecule type" value="Genomic_DNA"/>
</dbReference>
<comment type="caution">
    <text evidence="3">The sequence shown here is derived from an EMBL/GenBank/DDBJ whole genome shotgun (WGS) entry which is preliminary data.</text>
</comment>
<evidence type="ECO:0000313" key="3">
    <source>
        <dbReference type="EMBL" id="MBJ7608168.1"/>
    </source>
</evidence>
<dbReference type="AlphaFoldDB" id="A0A934NDX5"/>
<sequence>MIKRVLLGTALVSALAGCGGATATAGVGKPSATADVIRTANIHHITRFAAPALTITAPAATATPATTPAPATVASTPVPAPTVASTPAPPSAPVATSAPPTATLPPATTPSATPPLQRNQLTGPHGLDTMVGPDYTDCTGTSEVALASAQLYPCHTTGVLFIGHNQGVFTPLLSFVVGDVINWSDGAGGLHHLRIVAVRDVSSSVWPAVLGAYEFQTCLYPMLNSPMNRYLDAVEV</sequence>
<reference evidence="3 4" key="1">
    <citation type="submission" date="2020-10" db="EMBL/GenBank/DDBJ databases">
        <title>Ca. Dormibacterota MAGs.</title>
        <authorList>
            <person name="Montgomery K."/>
        </authorList>
    </citation>
    <scope>NUCLEOTIDE SEQUENCE [LARGE SCALE GENOMIC DNA]</scope>
    <source>
        <strain evidence="3">Mitchell_Peninsula_5</strain>
    </source>
</reference>
<accession>A0A934NDX5</accession>
<feature type="region of interest" description="Disordered" evidence="1">
    <location>
        <begin position="64"/>
        <end position="128"/>
    </location>
</feature>
<evidence type="ECO:0000256" key="2">
    <source>
        <dbReference type="SAM" id="SignalP"/>
    </source>
</evidence>
<feature type="signal peptide" evidence="2">
    <location>
        <begin position="1"/>
        <end position="25"/>
    </location>
</feature>
<dbReference type="Proteomes" id="UP000614410">
    <property type="component" value="Unassembled WGS sequence"/>
</dbReference>
<protein>
    <recommendedName>
        <fullName evidence="5">Sortase</fullName>
    </recommendedName>
</protein>
<proteinExistence type="predicted"/>
<organism evidence="3 4">
    <name type="scientific">Candidatus Amunia macphersoniae</name>
    <dbReference type="NCBI Taxonomy" id="3127014"/>
    <lineage>
        <taxon>Bacteria</taxon>
        <taxon>Bacillati</taxon>
        <taxon>Candidatus Dormiibacterota</taxon>
        <taxon>Candidatus Dormibacteria</taxon>
        <taxon>Candidatus Aeolococcales</taxon>
        <taxon>Candidatus Aeolococcaceae</taxon>
        <taxon>Candidatus Amunia</taxon>
    </lineage>
</organism>
<gene>
    <name evidence="3" type="ORF">JF887_01890</name>
</gene>
<evidence type="ECO:0008006" key="5">
    <source>
        <dbReference type="Google" id="ProtNLM"/>
    </source>
</evidence>
<feature type="chain" id="PRO_5038095026" description="Sortase" evidence="2">
    <location>
        <begin position="26"/>
        <end position="236"/>
    </location>
</feature>
<feature type="compositionally biased region" description="Low complexity" evidence="1">
    <location>
        <begin position="93"/>
        <end position="115"/>
    </location>
</feature>
<name>A0A934NDX5_9BACT</name>
<dbReference type="PROSITE" id="PS51257">
    <property type="entry name" value="PROKAR_LIPOPROTEIN"/>
    <property type="match status" value="1"/>
</dbReference>
<evidence type="ECO:0000313" key="4">
    <source>
        <dbReference type="Proteomes" id="UP000614410"/>
    </source>
</evidence>